<proteinExistence type="predicted"/>
<dbReference type="InterPro" id="IPR041427">
    <property type="entry name" value="AbiJ-NTD3"/>
</dbReference>
<reference evidence="3" key="1">
    <citation type="submission" date="2023-07" db="EMBL/GenBank/DDBJ databases">
        <title>30 novel species of actinomycetes from the DSMZ collection.</title>
        <authorList>
            <person name="Nouioui I."/>
        </authorList>
    </citation>
    <scope>NUCLEOTIDE SEQUENCE [LARGE SCALE GENOMIC DNA]</scope>
    <source>
        <strain evidence="3">DSM 41640</strain>
    </source>
</reference>
<feature type="domain" description="AbiJ-NTD3" evidence="1">
    <location>
        <begin position="99"/>
        <end position="265"/>
    </location>
</feature>
<name>A0ABU2VRF3_9ACTN</name>
<keyword evidence="3" id="KW-1185">Reference proteome</keyword>
<gene>
    <name evidence="2" type="ORF">RNB18_49925</name>
</gene>
<dbReference type="Proteomes" id="UP001183824">
    <property type="component" value="Unassembled WGS sequence"/>
</dbReference>
<evidence type="ECO:0000313" key="3">
    <source>
        <dbReference type="Proteomes" id="UP001183824"/>
    </source>
</evidence>
<sequence length="462" mass="53536">MADHMDVPRLRGLIDEFLAAAYEHHRHQDLPALCERLRLPQPPPEEGHSKHQRLSASLQACPDDGLEAVAEAVLESQPLAAWERNRLEDVLWLGRPHVRIPGRTRRELAREFDLSGHLNYPDRFMALLDRVWDLGDDLRGSWNDSAPALRDEIQRHVIRFQEDWTTEYFFEQLHAFEAPDPRFGHFLEGLASPTTLPDEQAQHRFVDLVNKHLQPVGAQLRLEGEQDGYPLFQLVQSGQGTGRRPRNLIFATLGKPDIRFTSALDNDIEIAERSDQVLVYDRPVGKNGLLWRELLAWWQETREISDPERATWSLFDRMDSSLPPKSDGQKNLFWLYHNIYREDLSAVPALLPEIWVHWDPRTVRERGALALQNLRMDFLMLLPGNRRVVLEVDGMQHYTRKEGTVPDSAKYAATMAGDRDLKFRGYEVFRFGHDELRDRGQARPVVTEFFRTLLDRSSNEPS</sequence>
<comment type="caution">
    <text evidence="2">The sequence shown here is derived from an EMBL/GenBank/DDBJ whole genome shotgun (WGS) entry which is preliminary data.</text>
</comment>
<accession>A0ABU2VRF3</accession>
<dbReference type="Pfam" id="PF18860">
    <property type="entry name" value="AbiJ_NTD3"/>
    <property type="match status" value="1"/>
</dbReference>
<evidence type="ECO:0000313" key="2">
    <source>
        <dbReference type="EMBL" id="MDT0488186.1"/>
    </source>
</evidence>
<protein>
    <recommendedName>
        <fullName evidence="1">AbiJ-NTD3 domain-containing protein</fullName>
    </recommendedName>
</protein>
<dbReference type="EMBL" id="JAVREZ010000039">
    <property type="protein sequence ID" value="MDT0488186.1"/>
    <property type="molecule type" value="Genomic_DNA"/>
</dbReference>
<organism evidence="2 3">
    <name type="scientific">Streptomyces doebereineriae</name>
    <dbReference type="NCBI Taxonomy" id="3075528"/>
    <lineage>
        <taxon>Bacteria</taxon>
        <taxon>Bacillati</taxon>
        <taxon>Actinomycetota</taxon>
        <taxon>Actinomycetes</taxon>
        <taxon>Kitasatosporales</taxon>
        <taxon>Streptomycetaceae</taxon>
        <taxon>Streptomyces</taxon>
    </lineage>
</organism>
<dbReference type="RefSeq" id="WP_311720774.1">
    <property type="nucleotide sequence ID" value="NZ_JAVREZ010000039.1"/>
</dbReference>
<evidence type="ECO:0000259" key="1">
    <source>
        <dbReference type="Pfam" id="PF18860"/>
    </source>
</evidence>